<dbReference type="AntiFam" id="ANF00092">
    <property type="entry name" value="Shadow ORF (opposite soxA)"/>
</dbReference>
<accession>A0A0N7LRW9</accession>
<evidence type="ECO:0000313" key="2">
    <source>
        <dbReference type="Proteomes" id="UP000054823"/>
    </source>
</evidence>
<protein>
    <submittedName>
        <fullName evidence="1">Uncharacterized protein</fullName>
    </submittedName>
</protein>
<sequence>MFNAFIAFLSGQTHVRDLHVILIIQPGFHAQFRASTLRHQPHSLHGALYVTLTFWYHAGVGLTACGFCRGNTRLMGICQDIAKTQRPTCAARGGHKGFAIMAGWCAIRIWAEVRLRLIPDQLAAAMGPEVYNRRPAARHGHRVAGDFLQRCAFTCLRTDRNTGHTLAAFDFCDAFAKLNTDPHAFGFGHQCAAAIGPRIKDHRHIKARFLQRDCRAIGIVIVGHNNRAIPGGDPEVLGIVAHSGGQHHTWNIVASKGQRALNRTRGGHDLFGANTPQAMTRTIGERRVICHTLIAQHIAMVINASPHHAVAQRDILHAFKLCHSRRNILGHRRAFDGAAIHRSAATPMGGLLHQQNLGTGLCRSLGRLQARDTAAHNNHVKEGIEMLITICIAVFGCFAQTSRLAHNRLKHMFPRRCGRHEGLVVKPCRQEARRIVVHHTHIEFQRRPVVL</sequence>
<evidence type="ECO:0000313" key="1">
    <source>
        <dbReference type="EMBL" id="CUH51988.1"/>
    </source>
</evidence>
<dbReference type="EMBL" id="CYPW01000010">
    <property type="protein sequence ID" value="CUH51988.1"/>
    <property type="molecule type" value="Genomic_DNA"/>
</dbReference>
<dbReference type="AlphaFoldDB" id="A0A0N7LRW9"/>
<organism evidence="1 2">
    <name type="scientific">Shimia marina</name>
    <dbReference type="NCBI Taxonomy" id="321267"/>
    <lineage>
        <taxon>Bacteria</taxon>
        <taxon>Pseudomonadati</taxon>
        <taxon>Pseudomonadota</taxon>
        <taxon>Alphaproteobacteria</taxon>
        <taxon>Rhodobacterales</taxon>
        <taxon>Roseobacteraceae</taxon>
    </lineage>
</organism>
<proteinExistence type="predicted"/>
<dbReference type="STRING" id="321267.SHM7688_01428"/>
<dbReference type="Proteomes" id="UP000054823">
    <property type="component" value="Unassembled WGS sequence"/>
</dbReference>
<gene>
    <name evidence="1" type="ORF">SHM7688_01428</name>
</gene>
<keyword evidence="2" id="KW-1185">Reference proteome</keyword>
<reference evidence="1 2" key="1">
    <citation type="submission" date="2015-09" db="EMBL/GenBank/DDBJ databases">
        <authorList>
            <consortium name="Swine Surveillance"/>
        </authorList>
    </citation>
    <scope>NUCLEOTIDE SEQUENCE [LARGE SCALE GENOMIC DNA]</scope>
    <source>
        <strain evidence="1 2">CECT 7688</strain>
    </source>
</reference>
<name>A0A0N7LRW9_9RHOB</name>